<sequence>MAAKTVDRTKKGKRKIPFIFSGKAASIFRVEAKAENEEVKKYRNSKETQISLKVSFS</sequence>
<accession>A0A2P5AU19</accession>
<reference evidence="2" key="1">
    <citation type="submission" date="2016-06" db="EMBL/GenBank/DDBJ databases">
        <title>Parallel loss of symbiosis genes in relatives of nitrogen-fixing non-legume Parasponia.</title>
        <authorList>
            <person name="Van Velzen R."/>
            <person name="Holmer R."/>
            <person name="Bu F."/>
            <person name="Rutten L."/>
            <person name="Van Zeijl A."/>
            <person name="Liu W."/>
            <person name="Santuari L."/>
            <person name="Cao Q."/>
            <person name="Sharma T."/>
            <person name="Shen D."/>
            <person name="Roswanjaya Y."/>
            <person name="Wardhani T."/>
            <person name="Kalhor M.S."/>
            <person name="Jansen J."/>
            <person name="Van den Hoogen J."/>
            <person name="Gungor B."/>
            <person name="Hartog M."/>
            <person name="Hontelez J."/>
            <person name="Verver J."/>
            <person name="Yang W.-C."/>
            <person name="Schijlen E."/>
            <person name="Repin R."/>
            <person name="Schilthuizen M."/>
            <person name="Schranz E."/>
            <person name="Heidstra R."/>
            <person name="Miyata K."/>
            <person name="Fedorova E."/>
            <person name="Kohlen W."/>
            <person name="Bisseling T."/>
            <person name="Smit S."/>
            <person name="Geurts R."/>
        </authorList>
    </citation>
    <scope>NUCLEOTIDE SEQUENCE [LARGE SCALE GENOMIC DNA]</scope>
    <source>
        <strain evidence="2">cv. WU1-14</strain>
    </source>
</reference>
<dbReference type="EMBL" id="JXTB01000447">
    <property type="protein sequence ID" value="PON40046.1"/>
    <property type="molecule type" value="Genomic_DNA"/>
</dbReference>
<dbReference type="Proteomes" id="UP000237105">
    <property type="component" value="Unassembled WGS sequence"/>
</dbReference>
<gene>
    <name evidence="1" type="ORF">PanWU01x14_299890</name>
</gene>
<feature type="non-terminal residue" evidence="1">
    <location>
        <position position="57"/>
    </location>
</feature>
<proteinExistence type="predicted"/>
<dbReference type="AlphaFoldDB" id="A0A2P5AU19"/>
<name>A0A2P5AU19_PARAD</name>
<keyword evidence="2" id="KW-1185">Reference proteome</keyword>
<protein>
    <submittedName>
        <fullName evidence="1">Uncharacterized protein</fullName>
    </submittedName>
</protein>
<evidence type="ECO:0000313" key="1">
    <source>
        <dbReference type="EMBL" id="PON40046.1"/>
    </source>
</evidence>
<evidence type="ECO:0000313" key="2">
    <source>
        <dbReference type="Proteomes" id="UP000237105"/>
    </source>
</evidence>
<organism evidence="1 2">
    <name type="scientific">Parasponia andersonii</name>
    <name type="common">Sponia andersonii</name>
    <dbReference type="NCBI Taxonomy" id="3476"/>
    <lineage>
        <taxon>Eukaryota</taxon>
        <taxon>Viridiplantae</taxon>
        <taxon>Streptophyta</taxon>
        <taxon>Embryophyta</taxon>
        <taxon>Tracheophyta</taxon>
        <taxon>Spermatophyta</taxon>
        <taxon>Magnoliopsida</taxon>
        <taxon>eudicotyledons</taxon>
        <taxon>Gunneridae</taxon>
        <taxon>Pentapetalae</taxon>
        <taxon>rosids</taxon>
        <taxon>fabids</taxon>
        <taxon>Rosales</taxon>
        <taxon>Cannabaceae</taxon>
        <taxon>Parasponia</taxon>
    </lineage>
</organism>
<comment type="caution">
    <text evidence="1">The sequence shown here is derived from an EMBL/GenBank/DDBJ whole genome shotgun (WGS) entry which is preliminary data.</text>
</comment>